<keyword evidence="3" id="KW-1185">Reference proteome</keyword>
<feature type="domain" description="DUF6089" evidence="1">
    <location>
        <begin position="12"/>
        <end position="273"/>
    </location>
</feature>
<dbReference type="InterPro" id="IPR045743">
    <property type="entry name" value="DUF6089"/>
</dbReference>
<dbReference type="SUPFAM" id="SSF103515">
    <property type="entry name" value="Autotransporter"/>
    <property type="match status" value="1"/>
</dbReference>
<evidence type="ECO:0000313" key="3">
    <source>
        <dbReference type="Proteomes" id="UP000236654"/>
    </source>
</evidence>
<comment type="caution">
    <text evidence="2">The sequence shown here is derived from an EMBL/GenBank/DDBJ whole genome shotgun (WGS) entry which is preliminary data.</text>
</comment>
<dbReference type="EMBL" id="PJNI01000012">
    <property type="protein sequence ID" value="PKR80217.1"/>
    <property type="molecule type" value="Genomic_DNA"/>
</dbReference>
<proteinExistence type="predicted"/>
<evidence type="ECO:0000259" key="1">
    <source>
        <dbReference type="Pfam" id="PF19573"/>
    </source>
</evidence>
<dbReference type="AlphaFoldDB" id="A0A2I0R0X1"/>
<evidence type="ECO:0000313" key="2">
    <source>
        <dbReference type="EMBL" id="PKR80217.1"/>
    </source>
</evidence>
<dbReference type="OrthoDB" id="654178at2"/>
<dbReference type="InterPro" id="IPR036709">
    <property type="entry name" value="Autotransporte_beta_dom_sf"/>
</dbReference>
<dbReference type="Proteomes" id="UP000236654">
    <property type="component" value="Unassembled WGS sequence"/>
</dbReference>
<dbReference type="Pfam" id="PF19573">
    <property type="entry name" value="DUF6089"/>
    <property type="match status" value="1"/>
</dbReference>
<accession>A0A2I0R0X1</accession>
<reference evidence="2 3" key="1">
    <citation type="submission" date="2017-12" db="EMBL/GenBank/DDBJ databases">
        <title>The draft genome sequence of Brumimicrobium saltpan LHR20.</title>
        <authorList>
            <person name="Do Z.-J."/>
            <person name="Luo H.-R."/>
        </authorList>
    </citation>
    <scope>NUCLEOTIDE SEQUENCE [LARGE SCALE GENOMIC DNA]</scope>
    <source>
        <strain evidence="2 3">LHR20</strain>
    </source>
</reference>
<gene>
    <name evidence="2" type="ORF">CW751_11180</name>
</gene>
<protein>
    <recommendedName>
        <fullName evidence="1">DUF6089 domain-containing protein</fullName>
    </recommendedName>
</protein>
<sequence length="280" mass="31524">MSMKKMFKSIVFVFLMLFVVENLNAQSQNFRSRSSLGFMVGGSYYIGDLNQYEHFKNTNLSAGIIYRYHLNSRLELRGALRYGKVEGYDKEASDPLQKARNLSFESDIFEVSGGLEFHYLNYKLGNEKYFFTPYMFIDLGVFKMDPQTEYNGEMVSLQSIGTEGQGSNLSDKNAYSLIQLAIPFGIGFKVNLGDRAALSLEYGIRKTFTDYLDDVGGGSYVNNEALAAQNGNIAASLSDRSPSDVNFTGSRGNAETKDWYSMFGVMFTFSLGNPDKCFYR</sequence>
<organism evidence="2 3">
    <name type="scientific">Brumimicrobium salinarum</name>
    <dbReference type="NCBI Taxonomy" id="2058658"/>
    <lineage>
        <taxon>Bacteria</taxon>
        <taxon>Pseudomonadati</taxon>
        <taxon>Bacteroidota</taxon>
        <taxon>Flavobacteriia</taxon>
        <taxon>Flavobacteriales</taxon>
        <taxon>Crocinitomicaceae</taxon>
        <taxon>Brumimicrobium</taxon>
    </lineage>
</organism>
<name>A0A2I0R0X1_9FLAO</name>